<dbReference type="Proteomes" id="UP000048600">
    <property type="component" value="Unassembled WGS sequence"/>
</dbReference>
<evidence type="ECO:0000313" key="3">
    <source>
        <dbReference type="Proteomes" id="UP000045842"/>
    </source>
</evidence>
<dbReference type="EMBL" id="CHKL01000184">
    <property type="protein sequence ID" value="COW22694.1"/>
    <property type="molecule type" value="Genomic_DNA"/>
</dbReference>
<organism evidence="2 4">
    <name type="scientific">Mycobacterium tuberculosis</name>
    <dbReference type="NCBI Taxonomy" id="1773"/>
    <lineage>
        <taxon>Bacteria</taxon>
        <taxon>Bacillati</taxon>
        <taxon>Actinomycetota</taxon>
        <taxon>Actinomycetes</taxon>
        <taxon>Mycobacteriales</taxon>
        <taxon>Mycobacteriaceae</taxon>
        <taxon>Mycobacterium</taxon>
        <taxon>Mycobacterium tuberculosis complex</taxon>
    </lineage>
</organism>
<evidence type="ECO:0000313" key="1">
    <source>
        <dbReference type="EMBL" id="COV78616.1"/>
    </source>
</evidence>
<dbReference type="EMBL" id="CSAD01000340">
    <property type="protein sequence ID" value="COV78616.1"/>
    <property type="molecule type" value="Genomic_DNA"/>
</dbReference>
<name>A0A655IXX4_MYCTX</name>
<accession>A0A655IXX4</accession>
<evidence type="ECO:0000313" key="4">
    <source>
        <dbReference type="Proteomes" id="UP000048600"/>
    </source>
</evidence>
<protein>
    <submittedName>
        <fullName evidence="2">Uncharacterized protein</fullName>
    </submittedName>
</protein>
<sequence>MRREIAVCSAAAHNASRRCRCVPALAAATSALADGNCPSCILIQPESSRCRRWNSGSAPARTARPITLRARTGSPACIAAKVTSAAGLSGMTWLSDCSVAMAWPSFAIATGYG</sequence>
<dbReference type="AlphaFoldDB" id="A0A655IXX4"/>
<proteinExistence type="predicted"/>
<evidence type="ECO:0000313" key="2">
    <source>
        <dbReference type="EMBL" id="COW22694.1"/>
    </source>
</evidence>
<gene>
    <name evidence="1" type="ORF">ERS007679_02457</name>
    <name evidence="2" type="ORF">ERS007741_01878</name>
</gene>
<dbReference type="Proteomes" id="UP000045842">
    <property type="component" value="Unassembled WGS sequence"/>
</dbReference>
<reference evidence="3 4" key="1">
    <citation type="submission" date="2015-03" db="EMBL/GenBank/DDBJ databases">
        <authorList>
            <consortium name="Pathogen Informatics"/>
        </authorList>
    </citation>
    <scope>NUCLEOTIDE SEQUENCE [LARGE SCALE GENOMIC DNA]</scope>
    <source>
        <strain evidence="1 3">G09801536</strain>
        <strain evidence="2 4">P00601463</strain>
    </source>
</reference>